<dbReference type="EMBL" id="FXAW01000018">
    <property type="protein sequence ID" value="SMG53853.1"/>
    <property type="molecule type" value="Genomic_DNA"/>
</dbReference>
<proteinExistence type="predicted"/>
<dbReference type="Proteomes" id="UP000193804">
    <property type="component" value="Unassembled WGS sequence"/>
</dbReference>
<sequence>MRSDMVDNVMLSIVLIGNLSYLMTFHNDSIADVVFSIFLITPKVVEIMVIEKYAVPFLNPSTSSAMSVGVMT</sequence>
<keyword evidence="2" id="KW-1185">Reference proteome</keyword>
<accession>A0A1X7LKH2</accession>
<dbReference type="AlphaFoldDB" id="A0A1X7LKH2"/>
<organism evidence="1 2">
    <name type="scientific">Marivirga sericea</name>
    <dbReference type="NCBI Taxonomy" id="1028"/>
    <lineage>
        <taxon>Bacteria</taxon>
        <taxon>Pseudomonadati</taxon>
        <taxon>Bacteroidota</taxon>
        <taxon>Cytophagia</taxon>
        <taxon>Cytophagales</taxon>
        <taxon>Marivirgaceae</taxon>
        <taxon>Marivirga</taxon>
    </lineage>
</organism>
<name>A0A1X7LKH2_9BACT</name>
<reference evidence="2" key="1">
    <citation type="submission" date="2017-04" db="EMBL/GenBank/DDBJ databases">
        <authorList>
            <person name="Varghese N."/>
            <person name="Submissions S."/>
        </authorList>
    </citation>
    <scope>NUCLEOTIDE SEQUENCE [LARGE SCALE GENOMIC DNA]</scope>
    <source>
        <strain evidence="2">DSM 4125</strain>
    </source>
</reference>
<protein>
    <submittedName>
        <fullName evidence="1">Uncharacterized protein</fullName>
    </submittedName>
</protein>
<gene>
    <name evidence="1" type="ORF">SAMN05661096_04104</name>
</gene>
<evidence type="ECO:0000313" key="2">
    <source>
        <dbReference type="Proteomes" id="UP000193804"/>
    </source>
</evidence>
<evidence type="ECO:0000313" key="1">
    <source>
        <dbReference type="EMBL" id="SMG53853.1"/>
    </source>
</evidence>